<proteinExistence type="predicted"/>
<name>A0A6C0LRZ2_9ZZZZ</name>
<accession>A0A6C0LRZ2</accession>
<protein>
    <submittedName>
        <fullName evidence="1">Uncharacterized protein</fullName>
    </submittedName>
</protein>
<sequence>MMKDIYFEKYENDCISNYSFFCDKLKKIESIVKKDDIGNYHLSNILWSNTLINRISQGIYPSDFFVKMVLNTEIINNIIINPIWKMAKNMISKFHYVPLHHNKLLIIDALLNQGSFPRYENDGKYIYSEHSGVISIKNYVVKNINVSAGTDRTDVADQTIFLPKNSPDFYKYEYLFHTHPNTKTYAGRIDEGIIYEFPSANDIFNFIKYRNEGKVQGSLVATPEGIYVIRTIDYQGKCNANEDLYYDLQRYTLQLEKKAMHKYSSYLDKLHDPDTFHKKVASNYKYINMYNDFIKSENLFIEYYPRIKKNNEWCLQPINLMYMDS</sequence>
<reference evidence="1" key="1">
    <citation type="journal article" date="2020" name="Nature">
        <title>Giant virus diversity and host interactions through global metagenomics.</title>
        <authorList>
            <person name="Schulz F."/>
            <person name="Roux S."/>
            <person name="Paez-Espino D."/>
            <person name="Jungbluth S."/>
            <person name="Walsh D.A."/>
            <person name="Denef V.J."/>
            <person name="McMahon K.D."/>
            <person name="Konstantinidis K.T."/>
            <person name="Eloe-Fadrosh E.A."/>
            <person name="Kyrpides N.C."/>
            <person name="Woyke T."/>
        </authorList>
    </citation>
    <scope>NUCLEOTIDE SEQUENCE</scope>
    <source>
        <strain evidence="1">GVMAG-S-1014582-52</strain>
    </source>
</reference>
<dbReference type="AlphaFoldDB" id="A0A6C0LRZ2"/>
<organism evidence="1">
    <name type="scientific">viral metagenome</name>
    <dbReference type="NCBI Taxonomy" id="1070528"/>
    <lineage>
        <taxon>unclassified sequences</taxon>
        <taxon>metagenomes</taxon>
        <taxon>organismal metagenomes</taxon>
    </lineage>
</organism>
<evidence type="ECO:0000313" key="1">
    <source>
        <dbReference type="EMBL" id="QHU33150.1"/>
    </source>
</evidence>
<dbReference type="EMBL" id="MN740556">
    <property type="protein sequence ID" value="QHU33150.1"/>
    <property type="molecule type" value="Genomic_DNA"/>
</dbReference>